<sequence>MFTVTKYKALSCYGSLSREASSKSASRFLGSKLRSECFTELRQIGLSLGECVFREVCEGVCKEVCKEVCEGVCVGLQVKSGVEVLPTENLAWSLLRQKEKQEFNIM</sequence>
<accession>A0ACC5YRV6</accession>
<reference evidence="1" key="1">
    <citation type="submission" date="2020-02" db="EMBL/GenBank/DDBJ databases">
        <title>Genome sequencing of the panga catfish, Pangasius djambal.</title>
        <authorList>
            <person name="Wen M."/>
            <person name="Zahm M."/>
            <person name="Roques C."/>
            <person name="Cabau C."/>
            <person name="Klopp C."/>
            <person name="Donnadieu C."/>
            <person name="Jouanno E."/>
            <person name="Avarre J.-C."/>
            <person name="Campet M."/>
            <person name="Ha T."/>
            <person name="Dugue R."/>
            <person name="Lampietro C."/>
            <person name="Louis A."/>
            <person name="Herpin A."/>
            <person name="Echchiki A."/>
            <person name="Berthelot C."/>
            <person name="Parey E."/>
            <person name="Roest-Crollius H."/>
            <person name="Braasch I."/>
            <person name="Postlethwait J.H."/>
            <person name="Bobe J."/>
            <person name="Montfort J."/>
            <person name="Bouchez O."/>
            <person name="Begum T."/>
            <person name="Schartl M."/>
            <person name="Gustiano R."/>
            <person name="Guiguen Y."/>
        </authorList>
    </citation>
    <scope>NUCLEOTIDE SEQUENCE</scope>
    <source>
        <strain evidence="1">Pdj_M5554</strain>
    </source>
</reference>
<protein>
    <submittedName>
        <fullName evidence="1">Uncharacterized protein</fullName>
    </submittedName>
</protein>
<gene>
    <name evidence="1" type="ORF">PDJAM_G00032740</name>
</gene>
<dbReference type="EMBL" id="CM040986">
    <property type="protein sequence ID" value="MCJ8738200.1"/>
    <property type="molecule type" value="Genomic_DNA"/>
</dbReference>
<evidence type="ECO:0000313" key="1">
    <source>
        <dbReference type="EMBL" id="MCJ8738200.1"/>
    </source>
</evidence>
<organism evidence="1 2">
    <name type="scientific">Pangasius djambal</name>
    <dbReference type="NCBI Taxonomy" id="1691987"/>
    <lineage>
        <taxon>Eukaryota</taxon>
        <taxon>Metazoa</taxon>
        <taxon>Chordata</taxon>
        <taxon>Craniata</taxon>
        <taxon>Vertebrata</taxon>
        <taxon>Euteleostomi</taxon>
        <taxon>Actinopterygii</taxon>
        <taxon>Neopterygii</taxon>
        <taxon>Teleostei</taxon>
        <taxon>Ostariophysi</taxon>
        <taxon>Siluriformes</taxon>
        <taxon>Pangasiidae</taxon>
        <taxon>Pangasius</taxon>
    </lineage>
</organism>
<comment type="caution">
    <text evidence="1">The sequence shown here is derived from an EMBL/GenBank/DDBJ whole genome shotgun (WGS) entry which is preliminary data.</text>
</comment>
<feature type="non-terminal residue" evidence="1">
    <location>
        <position position="106"/>
    </location>
</feature>
<proteinExistence type="predicted"/>
<evidence type="ECO:0000313" key="2">
    <source>
        <dbReference type="Proteomes" id="UP000830395"/>
    </source>
</evidence>
<name>A0ACC5YRV6_9TELE</name>
<dbReference type="Proteomes" id="UP000830395">
    <property type="component" value="Chromosome 12"/>
</dbReference>
<keyword evidence="2" id="KW-1185">Reference proteome</keyword>